<evidence type="ECO:0000259" key="4">
    <source>
        <dbReference type="PROSITE" id="PS51077"/>
    </source>
</evidence>
<accession>A0A4P8YRR5</accession>
<dbReference type="OrthoDB" id="9807558at2"/>
<dbReference type="InterPro" id="IPR012794">
    <property type="entry name" value="PcaR_PcaU"/>
</dbReference>
<dbReference type="GO" id="GO:0045893">
    <property type="term" value="P:positive regulation of DNA-templated transcription"/>
    <property type="evidence" value="ECO:0007669"/>
    <property type="project" value="InterPro"/>
</dbReference>
<keyword evidence="7" id="KW-1185">Reference proteome</keyword>
<dbReference type="PANTHER" id="PTHR30136">
    <property type="entry name" value="HELIX-TURN-HELIX TRANSCRIPTIONAL REGULATOR, ICLR FAMILY"/>
    <property type="match status" value="1"/>
</dbReference>
<dbReference type="AlphaFoldDB" id="A0A4P8YRR5"/>
<dbReference type="SMART" id="SM00346">
    <property type="entry name" value="HTH_ICLR"/>
    <property type="match status" value="1"/>
</dbReference>
<organism evidence="6 7">
    <name type="scientific">Jejubacter calystegiae</name>
    <dbReference type="NCBI Taxonomy" id="2579935"/>
    <lineage>
        <taxon>Bacteria</taxon>
        <taxon>Pseudomonadati</taxon>
        <taxon>Pseudomonadota</taxon>
        <taxon>Gammaproteobacteria</taxon>
        <taxon>Enterobacterales</taxon>
        <taxon>Enterobacteriaceae</taxon>
        <taxon>Jejubacter</taxon>
    </lineage>
</organism>
<dbReference type="NCBIfam" id="TIGR02431">
    <property type="entry name" value="pcaR_pcaU"/>
    <property type="match status" value="1"/>
</dbReference>
<keyword evidence="1" id="KW-0805">Transcription regulation</keyword>
<feature type="domain" description="IclR-ED" evidence="5">
    <location>
        <begin position="91"/>
        <end position="273"/>
    </location>
</feature>
<evidence type="ECO:0000256" key="3">
    <source>
        <dbReference type="ARBA" id="ARBA00023163"/>
    </source>
</evidence>
<evidence type="ECO:0000256" key="1">
    <source>
        <dbReference type="ARBA" id="ARBA00023015"/>
    </source>
</evidence>
<dbReference type="InterPro" id="IPR029016">
    <property type="entry name" value="GAF-like_dom_sf"/>
</dbReference>
<dbReference type="EMBL" id="CP040428">
    <property type="protein sequence ID" value="QCT21432.1"/>
    <property type="molecule type" value="Genomic_DNA"/>
</dbReference>
<evidence type="ECO:0000313" key="6">
    <source>
        <dbReference type="EMBL" id="QCT21432.1"/>
    </source>
</evidence>
<dbReference type="KEGG" id="izh:FEM41_18145"/>
<keyword evidence="2" id="KW-0238">DNA-binding</keyword>
<dbReference type="Pfam" id="PF09339">
    <property type="entry name" value="HTH_IclR"/>
    <property type="match status" value="1"/>
</dbReference>
<dbReference type="Gene3D" id="1.10.10.10">
    <property type="entry name" value="Winged helix-like DNA-binding domain superfamily/Winged helix DNA-binding domain"/>
    <property type="match status" value="1"/>
</dbReference>
<dbReference type="PROSITE" id="PS51077">
    <property type="entry name" value="HTH_ICLR"/>
    <property type="match status" value="1"/>
</dbReference>
<evidence type="ECO:0000259" key="5">
    <source>
        <dbReference type="PROSITE" id="PS51078"/>
    </source>
</evidence>
<dbReference type="Gene3D" id="3.30.450.40">
    <property type="match status" value="1"/>
</dbReference>
<dbReference type="GO" id="GO:0003700">
    <property type="term" value="F:DNA-binding transcription factor activity"/>
    <property type="evidence" value="ECO:0007669"/>
    <property type="project" value="TreeGrafter"/>
</dbReference>
<keyword evidence="3" id="KW-0804">Transcription</keyword>
<dbReference type="InterPro" id="IPR036388">
    <property type="entry name" value="WH-like_DNA-bd_sf"/>
</dbReference>
<name>A0A4P8YRR5_9ENTR</name>
<proteinExistence type="predicted"/>
<sequence>MAGKKTDNQALTPLQGEECIAARRDPNFMLSLARGLEVLNAFTPQRQRLTISQLSQKTHISRAAVRRCLYTLATLGMVHSPDGRHYELLPRVLAVGHAYLAGTPLARAAQCTLDSLRDRLNESCSAATLDGDNVLYIARAAVDNIISMDIGRGSRLPAWATSMGRVLLSALPEQELEEILARAKRVPFTSHTLASLPQLREELDRVRRQGYAINDQQLEMGLRSIAVPLLAAGGQVVAAMNVGVHASRMSVDRLRNEVLPTLRRAATDLAMRI</sequence>
<dbReference type="PANTHER" id="PTHR30136:SF34">
    <property type="entry name" value="TRANSCRIPTIONAL REGULATOR"/>
    <property type="match status" value="1"/>
</dbReference>
<reference evidence="6 7" key="1">
    <citation type="submission" date="2019-05" db="EMBL/GenBank/DDBJ databases">
        <title>Complete genome sequence of Izhakiella calystegiae KSNA2, an endophyte isolated from beach morning glory (Calystegia soldanella).</title>
        <authorList>
            <person name="Jiang L."/>
            <person name="Jeong J.C."/>
            <person name="Kim C.Y."/>
            <person name="Kim D.H."/>
            <person name="Kim S.W."/>
            <person name="Lee j."/>
        </authorList>
    </citation>
    <scope>NUCLEOTIDE SEQUENCE [LARGE SCALE GENOMIC DNA]</scope>
    <source>
        <strain evidence="6 7">KSNA2</strain>
    </source>
</reference>
<gene>
    <name evidence="6" type="ORF">FEM41_18145</name>
</gene>
<dbReference type="Proteomes" id="UP000302163">
    <property type="component" value="Chromosome"/>
</dbReference>
<dbReference type="Pfam" id="PF01614">
    <property type="entry name" value="IclR_C"/>
    <property type="match status" value="1"/>
</dbReference>
<protein>
    <submittedName>
        <fullName evidence="6">IclR family transcriptional regulator</fullName>
    </submittedName>
</protein>
<dbReference type="InterPro" id="IPR014757">
    <property type="entry name" value="Tscrpt_reg_IclR_C"/>
</dbReference>
<dbReference type="SUPFAM" id="SSF55781">
    <property type="entry name" value="GAF domain-like"/>
    <property type="match status" value="1"/>
</dbReference>
<dbReference type="InterPro" id="IPR050707">
    <property type="entry name" value="HTH_MetabolicPath_Reg"/>
</dbReference>
<evidence type="ECO:0000256" key="2">
    <source>
        <dbReference type="ARBA" id="ARBA00023125"/>
    </source>
</evidence>
<dbReference type="SUPFAM" id="SSF46785">
    <property type="entry name" value="Winged helix' DNA-binding domain"/>
    <property type="match status" value="1"/>
</dbReference>
<dbReference type="InterPro" id="IPR005471">
    <property type="entry name" value="Tscrpt_reg_IclR_N"/>
</dbReference>
<dbReference type="PROSITE" id="PS51078">
    <property type="entry name" value="ICLR_ED"/>
    <property type="match status" value="1"/>
</dbReference>
<dbReference type="InterPro" id="IPR036390">
    <property type="entry name" value="WH_DNA-bd_sf"/>
</dbReference>
<dbReference type="GO" id="GO:0046278">
    <property type="term" value="P:3,4-dihydroxybenzoate metabolic process"/>
    <property type="evidence" value="ECO:0007669"/>
    <property type="project" value="InterPro"/>
</dbReference>
<dbReference type="GO" id="GO:0003677">
    <property type="term" value="F:DNA binding"/>
    <property type="evidence" value="ECO:0007669"/>
    <property type="project" value="UniProtKB-KW"/>
</dbReference>
<dbReference type="GO" id="GO:0045892">
    <property type="term" value="P:negative regulation of DNA-templated transcription"/>
    <property type="evidence" value="ECO:0007669"/>
    <property type="project" value="TreeGrafter"/>
</dbReference>
<feature type="domain" description="HTH iclR-type" evidence="4">
    <location>
        <begin position="29"/>
        <end position="90"/>
    </location>
</feature>
<evidence type="ECO:0000313" key="7">
    <source>
        <dbReference type="Proteomes" id="UP000302163"/>
    </source>
</evidence>